<sequence length="93" mass="10269">MKIKKKAKRISSVVLCFLMLLTTLPMTAITANAAAQAYIKYIDTEVYIGDVLNIIVGVNGGSTGETFTYQWQAKYPSLNWVNLSDIATKKASY</sequence>
<accession>K1RGW9</accession>
<protein>
    <submittedName>
        <fullName evidence="1">Dockerin type I repeat protein</fullName>
    </submittedName>
</protein>
<dbReference type="EMBL" id="AJWY01014093">
    <property type="protein sequence ID" value="EKC44753.1"/>
    <property type="molecule type" value="Genomic_DNA"/>
</dbReference>
<comment type="caution">
    <text evidence="1">The sequence shown here is derived from an EMBL/GenBank/DDBJ whole genome shotgun (WGS) entry which is preliminary data.</text>
</comment>
<reference evidence="1" key="1">
    <citation type="journal article" date="2013" name="Environ. Microbiol.">
        <title>Microbiota from the distal guts of lean and obese adolescents exhibit partial functional redundancy besides clear differences in community structure.</title>
        <authorList>
            <person name="Ferrer M."/>
            <person name="Ruiz A."/>
            <person name="Lanza F."/>
            <person name="Haange S.B."/>
            <person name="Oberbach A."/>
            <person name="Till H."/>
            <person name="Bargiela R."/>
            <person name="Campoy C."/>
            <person name="Segura M.T."/>
            <person name="Richter M."/>
            <person name="von Bergen M."/>
            <person name="Seifert J."/>
            <person name="Suarez A."/>
        </authorList>
    </citation>
    <scope>NUCLEOTIDE SEQUENCE</scope>
</reference>
<name>K1RGW9_9ZZZZ</name>
<organism evidence="1">
    <name type="scientific">human gut metagenome</name>
    <dbReference type="NCBI Taxonomy" id="408170"/>
    <lineage>
        <taxon>unclassified sequences</taxon>
        <taxon>metagenomes</taxon>
        <taxon>organismal metagenomes</taxon>
    </lineage>
</organism>
<dbReference type="AlphaFoldDB" id="K1RGW9"/>
<gene>
    <name evidence="1" type="ORF">LEA_20505</name>
</gene>
<proteinExistence type="predicted"/>
<evidence type="ECO:0000313" key="1">
    <source>
        <dbReference type="EMBL" id="EKC44753.1"/>
    </source>
</evidence>